<accession>A0A3M7SNC0</accession>
<organism evidence="1 2">
    <name type="scientific">Brachionus plicatilis</name>
    <name type="common">Marine rotifer</name>
    <name type="synonym">Brachionus muelleri</name>
    <dbReference type="NCBI Taxonomy" id="10195"/>
    <lineage>
        <taxon>Eukaryota</taxon>
        <taxon>Metazoa</taxon>
        <taxon>Spiralia</taxon>
        <taxon>Gnathifera</taxon>
        <taxon>Rotifera</taxon>
        <taxon>Eurotatoria</taxon>
        <taxon>Monogononta</taxon>
        <taxon>Pseudotrocha</taxon>
        <taxon>Ploima</taxon>
        <taxon>Brachionidae</taxon>
        <taxon>Brachionus</taxon>
    </lineage>
</organism>
<dbReference type="EMBL" id="REGN01001059">
    <property type="protein sequence ID" value="RNA37324.1"/>
    <property type="molecule type" value="Genomic_DNA"/>
</dbReference>
<name>A0A3M7SNC0_BRAPC</name>
<dbReference type="Proteomes" id="UP000276133">
    <property type="component" value="Unassembled WGS sequence"/>
</dbReference>
<comment type="caution">
    <text evidence="1">The sequence shown here is derived from an EMBL/GenBank/DDBJ whole genome shotgun (WGS) entry which is preliminary data.</text>
</comment>
<keyword evidence="2" id="KW-1185">Reference proteome</keyword>
<reference evidence="1 2" key="1">
    <citation type="journal article" date="2018" name="Sci. Rep.">
        <title>Genomic signatures of local adaptation to the degree of environmental predictability in rotifers.</title>
        <authorList>
            <person name="Franch-Gras L."/>
            <person name="Hahn C."/>
            <person name="Garcia-Roger E.M."/>
            <person name="Carmona M.J."/>
            <person name="Serra M."/>
            <person name="Gomez A."/>
        </authorList>
    </citation>
    <scope>NUCLEOTIDE SEQUENCE [LARGE SCALE GENOMIC DNA]</scope>
    <source>
        <strain evidence="1">HYR1</strain>
    </source>
</reference>
<sequence>MFLLSISNVQVLSCHSSLFNLKLPIYSPSFCFTNFSPSSRAICLDLIHGATASSSSEHKKKLVSLFIELQNSSNIN</sequence>
<gene>
    <name evidence="1" type="ORF">BpHYR1_012423</name>
</gene>
<proteinExistence type="predicted"/>
<protein>
    <submittedName>
        <fullName evidence="1">Uncharacterized protein</fullName>
    </submittedName>
</protein>
<evidence type="ECO:0000313" key="1">
    <source>
        <dbReference type="EMBL" id="RNA37324.1"/>
    </source>
</evidence>
<dbReference type="AlphaFoldDB" id="A0A3M7SNC0"/>
<evidence type="ECO:0000313" key="2">
    <source>
        <dbReference type="Proteomes" id="UP000276133"/>
    </source>
</evidence>